<dbReference type="GO" id="GO:0003676">
    <property type="term" value="F:nucleic acid binding"/>
    <property type="evidence" value="ECO:0007669"/>
    <property type="project" value="InterPro"/>
</dbReference>
<dbReference type="Proteomes" id="UP001431209">
    <property type="component" value="Unassembled WGS sequence"/>
</dbReference>
<reference evidence="3 4" key="1">
    <citation type="submission" date="2024-03" db="EMBL/GenBank/DDBJ databases">
        <title>The Acrasis kona genome and developmental transcriptomes reveal deep origins of eukaryotic multicellular pathways.</title>
        <authorList>
            <person name="Sheikh S."/>
            <person name="Fu C.-J."/>
            <person name="Brown M.W."/>
            <person name="Baldauf S.L."/>
        </authorList>
    </citation>
    <scope>NUCLEOTIDE SEQUENCE [LARGE SCALE GENOMIC DNA]</scope>
    <source>
        <strain evidence="3 4">ATCC MYA-3509</strain>
    </source>
</reference>
<dbReference type="PANTHER" id="PTHR23149:SF27">
    <property type="entry name" value="PIN2_TERF1-INTERACTING TELOMERASE INHIBITOR 1"/>
    <property type="match status" value="1"/>
</dbReference>
<gene>
    <name evidence="3" type="ORF">AKO1_011569</name>
</gene>
<feature type="compositionally biased region" description="Basic residues" evidence="1">
    <location>
        <begin position="121"/>
        <end position="131"/>
    </location>
</feature>
<organism evidence="3 4">
    <name type="scientific">Acrasis kona</name>
    <dbReference type="NCBI Taxonomy" id="1008807"/>
    <lineage>
        <taxon>Eukaryota</taxon>
        <taxon>Discoba</taxon>
        <taxon>Heterolobosea</taxon>
        <taxon>Tetramitia</taxon>
        <taxon>Eutetramitia</taxon>
        <taxon>Acrasidae</taxon>
        <taxon>Acrasis</taxon>
    </lineage>
</organism>
<dbReference type="Pfam" id="PF01585">
    <property type="entry name" value="G-patch"/>
    <property type="match status" value="1"/>
</dbReference>
<feature type="compositionally biased region" description="Basic and acidic residues" evidence="1">
    <location>
        <begin position="139"/>
        <end position="153"/>
    </location>
</feature>
<dbReference type="GO" id="GO:0005730">
    <property type="term" value="C:nucleolus"/>
    <property type="evidence" value="ECO:0007669"/>
    <property type="project" value="TreeGrafter"/>
</dbReference>
<dbReference type="InterPro" id="IPR050656">
    <property type="entry name" value="PINX1"/>
</dbReference>
<feature type="compositionally biased region" description="Basic and acidic residues" evidence="1">
    <location>
        <begin position="9"/>
        <end position="20"/>
    </location>
</feature>
<dbReference type="PROSITE" id="PS50174">
    <property type="entry name" value="G_PATCH"/>
    <property type="match status" value="1"/>
</dbReference>
<proteinExistence type="predicted"/>
<protein>
    <submittedName>
        <fullName evidence="3">PIN2/TERF1-interacting telomerase inhibitor</fullName>
    </submittedName>
</protein>
<feature type="region of interest" description="Disordered" evidence="1">
    <location>
        <begin position="187"/>
        <end position="285"/>
    </location>
</feature>
<evidence type="ECO:0000256" key="1">
    <source>
        <dbReference type="SAM" id="MobiDB-lite"/>
    </source>
</evidence>
<feature type="domain" description="G-patch" evidence="2">
    <location>
        <begin position="27"/>
        <end position="73"/>
    </location>
</feature>
<name>A0AAW2ZKN9_9EUKA</name>
<feature type="compositionally biased region" description="Basic residues" evidence="1">
    <location>
        <begin position="255"/>
        <end position="271"/>
    </location>
</feature>
<dbReference type="SMART" id="SM00443">
    <property type="entry name" value="G_patch"/>
    <property type="match status" value="1"/>
</dbReference>
<dbReference type="PANTHER" id="PTHR23149">
    <property type="entry name" value="G PATCH DOMAIN CONTAINING PROTEIN"/>
    <property type="match status" value="1"/>
</dbReference>
<comment type="caution">
    <text evidence="3">The sequence shown here is derived from an EMBL/GenBank/DDBJ whole genome shotgun (WGS) entry which is preliminary data.</text>
</comment>
<evidence type="ECO:0000259" key="2">
    <source>
        <dbReference type="PROSITE" id="PS50174"/>
    </source>
</evidence>
<feature type="region of interest" description="Disordered" evidence="1">
    <location>
        <begin position="1"/>
        <end position="20"/>
    </location>
</feature>
<evidence type="ECO:0000313" key="3">
    <source>
        <dbReference type="EMBL" id="KAL0489721.1"/>
    </source>
</evidence>
<dbReference type="AlphaFoldDB" id="A0AAW2ZKN9"/>
<accession>A0AAW2ZKN9</accession>
<evidence type="ECO:0000313" key="4">
    <source>
        <dbReference type="Proteomes" id="UP001431209"/>
    </source>
</evidence>
<feature type="region of interest" description="Disordered" evidence="1">
    <location>
        <begin position="101"/>
        <end position="173"/>
    </location>
</feature>
<feature type="compositionally biased region" description="Low complexity" evidence="1">
    <location>
        <begin position="227"/>
        <end position="250"/>
    </location>
</feature>
<dbReference type="InterPro" id="IPR000467">
    <property type="entry name" value="G_patch_dom"/>
</dbReference>
<keyword evidence="4" id="KW-1185">Reference proteome</keyword>
<sequence>MSNIVGGPRPKEYFKDDPNNKEWANDTNRFGYRMLLKMGWTEGTGLGRKRNGNVDAVKIVKKFDNKGVGAEGKSTLQSYTANTVAFSSILSKLSALHQAKSKEAQKNVSSDEETEKEKKVTNRIHFSRRANSKNASNYSKEDMKAILGGDKKEKLVKKHSAPKSNSSIQDGNVLEVSKLNLSEYFKNKKSHHNNKSNATHVEISKPESSSDSSEDDNKAKKKKEIVSDSSSSSESSDSSGSDSSSSSSSESDVKNRKKKLIKKINKKRKRPSKSDSDSDSSDEDN</sequence>
<dbReference type="EMBL" id="JAOPGA020001597">
    <property type="protein sequence ID" value="KAL0489721.1"/>
    <property type="molecule type" value="Genomic_DNA"/>
</dbReference>
<dbReference type="GO" id="GO:0010521">
    <property type="term" value="F:telomerase inhibitor activity"/>
    <property type="evidence" value="ECO:0007669"/>
    <property type="project" value="TreeGrafter"/>
</dbReference>